<keyword evidence="3" id="KW-1185">Reference proteome</keyword>
<evidence type="ECO:0000313" key="2">
    <source>
        <dbReference type="EMBL" id="KAL0068200.1"/>
    </source>
</evidence>
<sequence length="121" mass="13735">MVALEIASRAQPSLFQDSGCVAFSHDEDWISVLEDLGEPQTSERNQFLKHFCRRFKFVSKGDAIYTEQMTPAELDFMRLQTPASTDLIPVLFQVREQDVPPKHTLQGGLKTTDIPSKTYSQ</sequence>
<proteinExistence type="predicted"/>
<reference evidence="2 3" key="1">
    <citation type="submission" date="2024-05" db="EMBL/GenBank/DDBJ databases">
        <title>A draft genome resource for the thread blight pathogen Marasmius tenuissimus strain MS-2.</title>
        <authorList>
            <person name="Yulfo-Soto G.E."/>
            <person name="Baruah I.K."/>
            <person name="Amoako-Attah I."/>
            <person name="Bukari Y."/>
            <person name="Meinhardt L.W."/>
            <person name="Bailey B.A."/>
            <person name="Cohen S.P."/>
        </authorList>
    </citation>
    <scope>NUCLEOTIDE SEQUENCE [LARGE SCALE GENOMIC DNA]</scope>
    <source>
        <strain evidence="2 3">MS-2</strain>
    </source>
</reference>
<feature type="non-terminal residue" evidence="2">
    <location>
        <position position="121"/>
    </location>
</feature>
<dbReference type="EMBL" id="JBBXMP010000020">
    <property type="protein sequence ID" value="KAL0068200.1"/>
    <property type="molecule type" value="Genomic_DNA"/>
</dbReference>
<accession>A0ABR3A3R7</accession>
<dbReference type="Proteomes" id="UP001437256">
    <property type="component" value="Unassembled WGS sequence"/>
</dbReference>
<protein>
    <submittedName>
        <fullName evidence="2">Uncharacterized protein</fullName>
    </submittedName>
</protein>
<comment type="caution">
    <text evidence="2">The sequence shown here is derived from an EMBL/GenBank/DDBJ whole genome shotgun (WGS) entry which is preliminary data.</text>
</comment>
<name>A0ABR3A3R7_9AGAR</name>
<organism evidence="2 3">
    <name type="scientific">Marasmius tenuissimus</name>
    <dbReference type="NCBI Taxonomy" id="585030"/>
    <lineage>
        <taxon>Eukaryota</taxon>
        <taxon>Fungi</taxon>
        <taxon>Dikarya</taxon>
        <taxon>Basidiomycota</taxon>
        <taxon>Agaricomycotina</taxon>
        <taxon>Agaricomycetes</taxon>
        <taxon>Agaricomycetidae</taxon>
        <taxon>Agaricales</taxon>
        <taxon>Marasmiineae</taxon>
        <taxon>Marasmiaceae</taxon>
        <taxon>Marasmius</taxon>
    </lineage>
</organism>
<feature type="region of interest" description="Disordered" evidence="1">
    <location>
        <begin position="102"/>
        <end position="121"/>
    </location>
</feature>
<evidence type="ECO:0000313" key="3">
    <source>
        <dbReference type="Proteomes" id="UP001437256"/>
    </source>
</evidence>
<evidence type="ECO:0000256" key="1">
    <source>
        <dbReference type="SAM" id="MobiDB-lite"/>
    </source>
</evidence>
<gene>
    <name evidence="2" type="ORF">AAF712_004861</name>
</gene>